<reference evidence="2 3" key="1">
    <citation type="submission" date="2015-03" db="EMBL/GenBank/DDBJ databases">
        <authorList>
            <person name="Murphy D."/>
        </authorList>
    </citation>
    <scope>NUCLEOTIDE SEQUENCE [LARGE SCALE GENOMIC DNA]</scope>
    <source>
        <strain evidence="2 3">KMM 520</strain>
    </source>
</reference>
<dbReference type="OrthoDB" id="6636571at2"/>
<sequence>MTIGNEGGKPPANKTVHVERNAGNIIIGDSPEYEISSAINELLKSLANKPFTFKKSRRRPSSETVVKIKYNSLKAKSHIIKQYLDHSSKVEEAYSEIDSLITFGKDTILQNLNDLYYLALDAVEIDYLTCDIDIAKIRENSEFILDFIIQRLKNTVFESKNTPAYKEHVELGVNVVVAHAFIECIIMENPTYDS</sequence>
<dbReference type="KEGG" id="ptn:PTRA_a1928"/>
<evidence type="ECO:0000313" key="2">
    <source>
        <dbReference type="EMBL" id="ALS33068.1"/>
    </source>
</evidence>
<accession>A0A0U2V5I9</accession>
<dbReference type="EMBL" id="CP011034">
    <property type="protein sequence ID" value="ALS33068.1"/>
    <property type="molecule type" value="Genomic_DNA"/>
</dbReference>
<dbReference type="PATRIC" id="fig|1315283.4.peg.1660"/>
<dbReference type="InterPro" id="IPR046919">
    <property type="entry name" value="ABC-3C_CTD10"/>
</dbReference>
<proteinExistence type="predicted"/>
<dbReference type="Proteomes" id="UP000065261">
    <property type="component" value="Chromosome I"/>
</dbReference>
<dbReference type="RefSeq" id="WP_058373410.1">
    <property type="nucleotide sequence ID" value="NZ_CP011034.1"/>
</dbReference>
<dbReference type="Pfam" id="PF20275">
    <property type="entry name" value="CTD10"/>
    <property type="match status" value="1"/>
</dbReference>
<feature type="domain" description="ABC-three component systems C-terminal" evidence="1">
    <location>
        <begin position="38"/>
        <end position="188"/>
    </location>
</feature>
<protein>
    <recommendedName>
        <fullName evidence="1">ABC-three component systems C-terminal domain-containing protein</fullName>
    </recommendedName>
</protein>
<gene>
    <name evidence="2" type="ORF">PTRA_a1928</name>
</gene>
<dbReference type="AlphaFoldDB" id="A0A0U2V5I9"/>
<organism evidence="2">
    <name type="scientific">Pseudoalteromonas translucida KMM 520</name>
    <dbReference type="NCBI Taxonomy" id="1315283"/>
    <lineage>
        <taxon>Bacteria</taxon>
        <taxon>Pseudomonadati</taxon>
        <taxon>Pseudomonadota</taxon>
        <taxon>Gammaproteobacteria</taxon>
        <taxon>Alteromonadales</taxon>
        <taxon>Pseudoalteromonadaceae</taxon>
        <taxon>Pseudoalteromonas</taxon>
    </lineage>
</organism>
<name>A0A0U2V5I9_9GAMM</name>
<evidence type="ECO:0000259" key="1">
    <source>
        <dbReference type="Pfam" id="PF20275"/>
    </source>
</evidence>
<evidence type="ECO:0000313" key="3">
    <source>
        <dbReference type="Proteomes" id="UP000065261"/>
    </source>
</evidence>